<dbReference type="PANTHER" id="PTHR10772">
    <property type="entry name" value="10 KDA HEAT SHOCK PROTEIN"/>
    <property type="match status" value="1"/>
</dbReference>
<keyword evidence="3" id="KW-0963">Cytoplasm</keyword>
<dbReference type="GO" id="GO:0044183">
    <property type="term" value="F:protein folding chaperone"/>
    <property type="evidence" value="ECO:0007669"/>
    <property type="project" value="InterPro"/>
</dbReference>
<keyword evidence="6" id="KW-1185">Reference proteome</keyword>
<dbReference type="GO" id="GO:0005524">
    <property type="term" value="F:ATP binding"/>
    <property type="evidence" value="ECO:0007669"/>
    <property type="project" value="InterPro"/>
</dbReference>
<accession>A0A6N8UDA9</accession>
<reference evidence="5 6" key="2">
    <citation type="submission" date="2020-01" db="EMBL/GenBank/DDBJ databases">
        <title>Clostridiaceae sp. nov. isolated from the gut of human by culturomics.</title>
        <authorList>
            <person name="Chang Y."/>
        </authorList>
    </citation>
    <scope>NUCLEOTIDE SEQUENCE [LARGE SCALE GENOMIC DNA]</scope>
    <source>
        <strain evidence="5 6">DONG20-135</strain>
    </source>
</reference>
<sequence length="93" mass="10317">MLKPLHDNVILKKEEVEKKTASGIILTDSSAKEPAVAKVVAVGEGKEKDGKRIPICVNVNDRVVYKEYAGSKLEYEDEEYLIVSENDILAVIE</sequence>
<evidence type="ECO:0000256" key="1">
    <source>
        <dbReference type="ARBA" id="ARBA00006975"/>
    </source>
</evidence>
<proteinExistence type="inferred from homology"/>
<protein>
    <recommendedName>
        <fullName evidence="3">Co-chaperonin GroES</fullName>
    </recommendedName>
    <alternativeName>
        <fullName evidence="3">10 kDa chaperonin</fullName>
    </alternativeName>
    <alternativeName>
        <fullName evidence="3">Chaperonin-10</fullName>
        <shortName evidence="3">Cpn10</shortName>
    </alternativeName>
</protein>
<comment type="subunit">
    <text evidence="3">Heptamer of 7 subunits arranged in a ring. Interacts with the chaperonin GroEL.</text>
</comment>
<dbReference type="AlphaFoldDB" id="A0A6N8UDA9"/>
<dbReference type="GO" id="GO:0046872">
    <property type="term" value="F:metal ion binding"/>
    <property type="evidence" value="ECO:0007669"/>
    <property type="project" value="TreeGrafter"/>
</dbReference>
<comment type="function">
    <text evidence="3 4">Together with the chaperonin GroEL, plays an essential role in assisting protein folding. The GroEL-GroES system forms a nano-cage that allows encapsulation of the non-native substrate proteins and provides a physical environment optimized to promote and accelerate protein folding. GroES binds to the apical surface of the GroEL ring, thereby capping the opening of the GroEL channel.</text>
</comment>
<evidence type="ECO:0000313" key="6">
    <source>
        <dbReference type="Proteomes" id="UP000434036"/>
    </source>
</evidence>
<dbReference type="GO" id="GO:0005737">
    <property type="term" value="C:cytoplasm"/>
    <property type="evidence" value="ECO:0007669"/>
    <property type="project" value="UniProtKB-SubCell"/>
</dbReference>
<dbReference type="GO" id="GO:0051087">
    <property type="term" value="F:protein-folding chaperone binding"/>
    <property type="evidence" value="ECO:0007669"/>
    <property type="project" value="TreeGrafter"/>
</dbReference>
<evidence type="ECO:0000256" key="4">
    <source>
        <dbReference type="RuleBase" id="RU000535"/>
    </source>
</evidence>
<dbReference type="NCBIfam" id="NF001531">
    <property type="entry name" value="PRK00364.2-2"/>
    <property type="match status" value="1"/>
</dbReference>
<comment type="subcellular location">
    <subcellularLocation>
        <location evidence="3">Cytoplasm</location>
    </subcellularLocation>
</comment>
<dbReference type="InterPro" id="IPR020818">
    <property type="entry name" value="Chaperonin_GroES"/>
</dbReference>
<dbReference type="PRINTS" id="PR00297">
    <property type="entry name" value="CHAPERONIN10"/>
</dbReference>
<comment type="similarity">
    <text evidence="1 3 4">Belongs to the GroES chaperonin family.</text>
</comment>
<dbReference type="SUPFAM" id="SSF50129">
    <property type="entry name" value="GroES-like"/>
    <property type="match status" value="1"/>
</dbReference>
<evidence type="ECO:0000313" key="5">
    <source>
        <dbReference type="EMBL" id="MXQ74419.1"/>
    </source>
</evidence>
<dbReference type="Proteomes" id="UP000434036">
    <property type="component" value="Unassembled WGS sequence"/>
</dbReference>
<dbReference type="CDD" id="cd00320">
    <property type="entry name" value="cpn10"/>
    <property type="match status" value="1"/>
</dbReference>
<gene>
    <name evidence="3" type="primary">groES</name>
    <name evidence="3" type="synonym">groS</name>
    <name evidence="5" type="ORF">GSF08_10830</name>
</gene>
<evidence type="ECO:0000256" key="3">
    <source>
        <dbReference type="HAMAP-Rule" id="MF_00580"/>
    </source>
</evidence>
<evidence type="ECO:0000256" key="2">
    <source>
        <dbReference type="ARBA" id="ARBA00023186"/>
    </source>
</evidence>
<keyword evidence="2 3" id="KW-0143">Chaperone</keyword>
<comment type="caution">
    <text evidence="5">The sequence shown here is derived from an EMBL/GenBank/DDBJ whole genome shotgun (WGS) entry which is preliminary data.</text>
</comment>
<dbReference type="InterPro" id="IPR037124">
    <property type="entry name" value="Chaperonin_GroES_sf"/>
</dbReference>
<dbReference type="Gene3D" id="2.30.33.40">
    <property type="entry name" value="GroES chaperonin"/>
    <property type="match status" value="1"/>
</dbReference>
<dbReference type="PANTHER" id="PTHR10772:SF58">
    <property type="entry name" value="CO-CHAPERONIN GROES"/>
    <property type="match status" value="1"/>
</dbReference>
<dbReference type="InterPro" id="IPR011032">
    <property type="entry name" value="GroES-like_sf"/>
</dbReference>
<dbReference type="FunFam" id="2.30.33.40:FF:000001">
    <property type="entry name" value="10 kDa chaperonin"/>
    <property type="match status" value="1"/>
</dbReference>
<dbReference type="RefSeq" id="WP_160625806.1">
    <property type="nucleotide sequence ID" value="NZ_WUUQ01000007.1"/>
</dbReference>
<reference evidence="5 6" key="1">
    <citation type="submission" date="2019-12" db="EMBL/GenBank/DDBJ databases">
        <authorList>
            <person name="Yang R."/>
        </authorList>
    </citation>
    <scope>NUCLEOTIDE SEQUENCE [LARGE SCALE GENOMIC DNA]</scope>
    <source>
        <strain evidence="5 6">DONG20-135</strain>
    </source>
</reference>
<name>A0A6N8UDA9_9FIRM</name>
<dbReference type="GO" id="GO:0051082">
    <property type="term" value="F:unfolded protein binding"/>
    <property type="evidence" value="ECO:0007669"/>
    <property type="project" value="TreeGrafter"/>
</dbReference>
<dbReference type="EMBL" id="WUUQ01000007">
    <property type="protein sequence ID" value="MXQ74419.1"/>
    <property type="molecule type" value="Genomic_DNA"/>
</dbReference>
<dbReference type="Pfam" id="PF00166">
    <property type="entry name" value="Cpn10"/>
    <property type="match status" value="1"/>
</dbReference>
<dbReference type="SMART" id="SM00883">
    <property type="entry name" value="Cpn10"/>
    <property type="match status" value="1"/>
</dbReference>
<organism evidence="5 6">
    <name type="scientific">Copranaerobaculum intestinale</name>
    <dbReference type="NCBI Taxonomy" id="2692629"/>
    <lineage>
        <taxon>Bacteria</taxon>
        <taxon>Bacillati</taxon>
        <taxon>Bacillota</taxon>
        <taxon>Erysipelotrichia</taxon>
        <taxon>Erysipelotrichales</taxon>
        <taxon>Erysipelotrichaceae</taxon>
        <taxon>Copranaerobaculum</taxon>
    </lineage>
</organism>
<dbReference type="HAMAP" id="MF_00580">
    <property type="entry name" value="CH10"/>
    <property type="match status" value="1"/>
</dbReference>